<dbReference type="EMBL" id="AP022574">
    <property type="protein sequence ID" value="BBX70559.1"/>
    <property type="molecule type" value="Genomic_DNA"/>
</dbReference>
<protein>
    <submittedName>
        <fullName evidence="1">Uncharacterized protein</fullName>
    </submittedName>
</protein>
<organism evidence="1 2">
    <name type="scientific">Mycolicibacterium psychrotolerans</name>
    <dbReference type="NCBI Taxonomy" id="216929"/>
    <lineage>
        <taxon>Bacteria</taxon>
        <taxon>Bacillati</taxon>
        <taxon>Actinomycetota</taxon>
        <taxon>Actinomycetes</taxon>
        <taxon>Mycobacteriales</taxon>
        <taxon>Mycobacteriaceae</taxon>
        <taxon>Mycolicibacterium</taxon>
    </lineage>
</organism>
<dbReference type="InterPro" id="IPR011048">
    <property type="entry name" value="Haem_d1_sf"/>
</dbReference>
<dbReference type="SUPFAM" id="SSF51004">
    <property type="entry name" value="C-terminal (heme d1) domain of cytochrome cd1-nitrite reductase"/>
    <property type="match status" value="2"/>
</dbReference>
<dbReference type="AlphaFoldDB" id="A0A7I7MGV0"/>
<dbReference type="Gene3D" id="2.130.10.10">
    <property type="entry name" value="YVTN repeat-like/Quinoprotein amine dehydrogenase"/>
    <property type="match status" value="4"/>
</dbReference>
<keyword evidence="2" id="KW-1185">Reference proteome</keyword>
<dbReference type="InterPro" id="IPR011964">
    <property type="entry name" value="YVTN_b-propeller_repeat"/>
</dbReference>
<name>A0A7I7MGV0_9MYCO</name>
<dbReference type="Proteomes" id="UP000466514">
    <property type="component" value="Chromosome"/>
</dbReference>
<sequence>MSRDGTRIYMALKGSDQIAVVDAARNTVITRIKVGNSPRDVALAPTGGRLYVANGAGSVSVIDTVTNRVAGAAITVGPTPTSLIVSPDGGQVFVANGNDTVSVIDTATSAVVQTFSIDAIPESGNHDIAVSADGTRLYVTDSRDAALRVVSVTPGNNAPTLTAGPTVAEPSLADGAVSGSFTVGDVDGDALTYRISAEPSQGTVTVTTVAGTNSTTYSYLYTPTLTARQQAAQTSGPDSDSLTITVSDGKASVNVPVTVPILPAAATGVTPVAVGSHPVEAVVSGNRLYIHNTGDSTVSVIDTTTNTVINTIPGVGSYVPMVASPDGRYLYVGQYDSYYVTASVKVIDTSTRTAVATITMPKCETECWANSAGITDMAISPDGKQVYVSEMWVGDSFYAGTVTLVDATTNTVVAAAGNSQYGDYYSAIEVSPDGTRLYAASGYPWIPGVDVMDARTLAPLGFVRLDNPDGYTKPIATIAFSPDGRRAYTRVTHDWIDYSSQTFAVIDTTPGSLDYNTRIATIMVPVGAQYLMVSADGTRAYVVHEGGKTVTVIDTATNMVIGSIASSQLGGDYAAMAVGPNGTVYFTNYANNAVYAVAPGEMARLQS</sequence>
<dbReference type="InterPro" id="IPR051200">
    <property type="entry name" value="Host-pathogen_enzymatic-act"/>
</dbReference>
<dbReference type="NCBIfam" id="TIGR02276">
    <property type="entry name" value="beta_rpt_yvtn"/>
    <property type="match status" value="4"/>
</dbReference>
<proteinExistence type="predicted"/>
<reference evidence="1 2" key="1">
    <citation type="journal article" date="2019" name="Emerg. Microbes Infect.">
        <title>Comprehensive subspecies identification of 175 nontuberculous mycobacteria species based on 7547 genomic profiles.</title>
        <authorList>
            <person name="Matsumoto Y."/>
            <person name="Kinjo T."/>
            <person name="Motooka D."/>
            <person name="Nabeya D."/>
            <person name="Jung N."/>
            <person name="Uechi K."/>
            <person name="Horii T."/>
            <person name="Iida T."/>
            <person name="Fujita J."/>
            <person name="Nakamura S."/>
        </authorList>
    </citation>
    <scope>NUCLEOTIDE SEQUENCE [LARGE SCALE GENOMIC DNA]</scope>
    <source>
        <strain evidence="1 2">JCM 13323</strain>
    </source>
</reference>
<dbReference type="PANTHER" id="PTHR47197">
    <property type="entry name" value="PROTEIN NIRF"/>
    <property type="match status" value="1"/>
</dbReference>
<dbReference type="PANTHER" id="PTHR47197:SF3">
    <property type="entry name" value="DIHYDRO-HEME D1 DEHYDROGENASE"/>
    <property type="match status" value="1"/>
</dbReference>
<accession>A0A7I7MGV0</accession>
<gene>
    <name evidence="1" type="ORF">MPSYJ_40200</name>
</gene>
<dbReference type="KEGG" id="mpsc:MPSYJ_40200"/>
<evidence type="ECO:0000313" key="2">
    <source>
        <dbReference type="Proteomes" id="UP000466514"/>
    </source>
</evidence>
<dbReference type="InterPro" id="IPR015943">
    <property type="entry name" value="WD40/YVTN_repeat-like_dom_sf"/>
</dbReference>
<evidence type="ECO:0000313" key="1">
    <source>
        <dbReference type="EMBL" id="BBX70559.1"/>
    </source>
</evidence>